<feature type="domain" description="Aldehyde dehydrogenase" evidence="5">
    <location>
        <begin position="3"/>
        <end position="454"/>
    </location>
</feature>
<evidence type="ECO:0000256" key="4">
    <source>
        <dbReference type="ARBA" id="ARBA00023002"/>
    </source>
</evidence>
<evidence type="ECO:0000259" key="5">
    <source>
        <dbReference type="Pfam" id="PF00171"/>
    </source>
</evidence>
<gene>
    <name evidence="6" type="ORF">OG579_13030</name>
</gene>
<dbReference type="AlphaFoldDB" id="A0AAU4JY24"/>
<dbReference type="InterPro" id="IPR016162">
    <property type="entry name" value="Ald_DH_N"/>
</dbReference>
<dbReference type="Pfam" id="PF00171">
    <property type="entry name" value="Aldedh"/>
    <property type="match status" value="1"/>
</dbReference>
<accession>A0AAU4JY24</accession>
<evidence type="ECO:0000313" key="7">
    <source>
        <dbReference type="Proteomes" id="UP001432128"/>
    </source>
</evidence>
<keyword evidence="3" id="KW-0521">NADP</keyword>
<reference evidence="6 7" key="1">
    <citation type="submission" date="2022-10" db="EMBL/GenBank/DDBJ databases">
        <title>The complete genomes of actinobacterial strains from the NBC collection.</title>
        <authorList>
            <person name="Joergensen T.S."/>
            <person name="Alvarez Arevalo M."/>
            <person name="Sterndorff E.B."/>
            <person name="Faurdal D."/>
            <person name="Vuksanovic O."/>
            <person name="Mourched A.-S."/>
            <person name="Charusanti P."/>
            <person name="Shaw S."/>
            <person name="Blin K."/>
            <person name="Weber T."/>
        </authorList>
    </citation>
    <scope>NUCLEOTIDE SEQUENCE [LARGE SCALE GENOMIC DNA]</scope>
    <source>
        <strain evidence="6 7">NBC_00319</strain>
    </source>
</reference>
<evidence type="ECO:0000256" key="2">
    <source>
        <dbReference type="ARBA" id="ARBA00022532"/>
    </source>
</evidence>
<dbReference type="PANTHER" id="PTHR43217:SF1">
    <property type="entry name" value="SUCCINATE SEMIALDEHYDE DEHYDROGENASE [NAD(P)+] SAD"/>
    <property type="match status" value="1"/>
</dbReference>
<dbReference type="NCBIfam" id="NF006915">
    <property type="entry name" value="PRK09406.1"/>
    <property type="match status" value="1"/>
</dbReference>
<dbReference type="InterPro" id="IPR047110">
    <property type="entry name" value="GABD/Sad-like"/>
</dbReference>
<sequence length="463" mass="49097">MAIASTNPATGETIREFDALSDSEVEEKLATAARVAREYRHTGFDERAAGLRRAADILDADTDTLAATMTAEMGKTIAAAKAEIGKCAKGLRYYADAAPAMLADDIADADAVNASRALHRFQPLGVILAVMPWNFPLWQVIRFAGPGLMAGNVGLLKHASNVPQTALYLEELFRRAGLPEGVFQTLLISSGQIEDILKDPRVAAATLTGSEGAGRAVGETAGAQLKKVVLELGGSDPFVVLPSADLPAAAKTATTARCQNNGQSCIAAKRFIVHTDVYDEFAELFVAEMAAQKVGDPTADDTDIGPLATEQGRTDVTDLVDDAVAKGAKVLTGGTVPDGPGWFYPPTVISEITTEMDIYGEEVFGPVASLYRATDIDDALRIANDTDFGLGSNVWTTDDAEIERCIDELEAGQVFVNGMTTSYPEISFGGIKNSGHGRELATFGIREFCNVKTVWVGPTGKNE</sequence>
<protein>
    <submittedName>
        <fullName evidence="6">NADP-dependent succinic semialdehyde dehydrogenase</fullName>
    </submittedName>
</protein>
<dbReference type="Proteomes" id="UP001432128">
    <property type="component" value="Chromosome"/>
</dbReference>
<evidence type="ECO:0000313" key="6">
    <source>
        <dbReference type="EMBL" id="WUM18661.1"/>
    </source>
</evidence>
<dbReference type="InterPro" id="IPR044148">
    <property type="entry name" value="ALDH_GabD1-like"/>
</dbReference>
<dbReference type="InterPro" id="IPR016163">
    <property type="entry name" value="Ald_DH_C"/>
</dbReference>
<dbReference type="KEGG" id="whr:OG579_13030"/>
<dbReference type="SUPFAM" id="SSF53720">
    <property type="entry name" value="ALDH-like"/>
    <property type="match status" value="1"/>
</dbReference>
<dbReference type="CDD" id="cd07100">
    <property type="entry name" value="ALDH_SSADH1_GabD1"/>
    <property type="match status" value="1"/>
</dbReference>
<dbReference type="Gene3D" id="3.40.605.10">
    <property type="entry name" value="Aldehyde Dehydrogenase, Chain A, domain 1"/>
    <property type="match status" value="1"/>
</dbReference>
<dbReference type="GO" id="GO:0004777">
    <property type="term" value="F:succinate-semialdehyde dehydrogenase (NAD+) activity"/>
    <property type="evidence" value="ECO:0007669"/>
    <property type="project" value="TreeGrafter"/>
</dbReference>
<proteinExistence type="inferred from homology"/>
<dbReference type="PANTHER" id="PTHR43217">
    <property type="entry name" value="SUCCINATE SEMIALDEHYDE DEHYDROGENASE [NAD(P)+] SAD"/>
    <property type="match status" value="1"/>
</dbReference>
<keyword evidence="4" id="KW-0560">Oxidoreductase</keyword>
<evidence type="ECO:0000256" key="1">
    <source>
        <dbReference type="ARBA" id="ARBA00009986"/>
    </source>
</evidence>
<dbReference type="EMBL" id="CP108021">
    <property type="protein sequence ID" value="WUM18661.1"/>
    <property type="molecule type" value="Genomic_DNA"/>
</dbReference>
<dbReference type="FunFam" id="3.40.605.10:FF:000012">
    <property type="entry name" value="NAD-dependent succinate-semialdehyde dehydrogenase"/>
    <property type="match status" value="1"/>
</dbReference>
<organism evidence="6 7">
    <name type="scientific">Williamsia herbipolensis</name>
    <dbReference type="NCBI Taxonomy" id="1603258"/>
    <lineage>
        <taxon>Bacteria</taxon>
        <taxon>Bacillati</taxon>
        <taxon>Actinomycetota</taxon>
        <taxon>Actinomycetes</taxon>
        <taxon>Mycobacteriales</taxon>
        <taxon>Nocardiaceae</taxon>
        <taxon>Williamsia</taxon>
    </lineage>
</organism>
<keyword evidence="7" id="KW-1185">Reference proteome</keyword>
<keyword evidence="2" id="KW-0816">Tricarboxylic acid cycle</keyword>
<dbReference type="RefSeq" id="WP_328856266.1">
    <property type="nucleotide sequence ID" value="NZ_CP108021.1"/>
</dbReference>
<dbReference type="FunFam" id="3.40.309.10:FF:000010">
    <property type="entry name" value="Gamma-aminobutyraldehyde dehydrogenase"/>
    <property type="match status" value="1"/>
</dbReference>
<dbReference type="Gene3D" id="3.40.309.10">
    <property type="entry name" value="Aldehyde Dehydrogenase, Chain A, domain 2"/>
    <property type="match status" value="1"/>
</dbReference>
<name>A0AAU4JY24_9NOCA</name>
<dbReference type="GO" id="GO:0006099">
    <property type="term" value="P:tricarboxylic acid cycle"/>
    <property type="evidence" value="ECO:0007669"/>
    <property type="project" value="UniProtKB-KW"/>
</dbReference>
<comment type="similarity">
    <text evidence="1">Belongs to the aldehyde dehydrogenase family.</text>
</comment>
<dbReference type="InterPro" id="IPR016161">
    <property type="entry name" value="Ald_DH/histidinol_DH"/>
</dbReference>
<dbReference type="GO" id="GO:0004030">
    <property type="term" value="F:aldehyde dehydrogenase [NAD(P)+] activity"/>
    <property type="evidence" value="ECO:0007669"/>
    <property type="project" value="InterPro"/>
</dbReference>
<dbReference type="InterPro" id="IPR015590">
    <property type="entry name" value="Aldehyde_DH_dom"/>
</dbReference>
<evidence type="ECO:0000256" key="3">
    <source>
        <dbReference type="ARBA" id="ARBA00022857"/>
    </source>
</evidence>